<evidence type="ECO:0000313" key="4">
    <source>
        <dbReference type="Proteomes" id="UP001497497"/>
    </source>
</evidence>
<keyword evidence="1" id="KW-0472">Membrane</keyword>
<keyword evidence="2" id="KW-0732">Signal</keyword>
<keyword evidence="4" id="KW-1185">Reference proteome</keyword>
<evidence type="ECO:0000256" key="2">
    <source>
        <dbReference type="SAM" id="SignalP"/>
    </source>
</evidence>
<feature type="signal peptide" evidence="2">
    <location>
        <begin position="1"/>
        <end position="21"/>
    </location>
</feature>
<keyword evidence="1" id="KW-0812">Transmembrane</keyword>
<reference evidence="3 4" key="1">
    <citation type="submission" date="2024-04" db="EMBL/GenBank/DDBJ databases">
        <authorList>
            <consortium name="Genoscope - CEA"/>
            <person name="William W."/>
        </authorList>
    </citation>
    <scope>NUCLEOTIDE SEQUENCE [LARGE SCALE GENOMIC DNA]</scope>
</reference>
<evidence type="ECO:0000313" key="3">
    <source>
        <dbReference type="EMBL" id="CAL1542506.1"/>
    </source>
</evidence>
<keyword evidence="1" id="KW-1133">Transmembrane helix</keyword>
<proteinExistence type="predicted"/>
<evidence type="ECO:0000256" key="1">
    <source>
        <dbReference type="SAM" id="Phobius"/>
    </source>
</evidence>
<gene>
    <name evidence="3" type="ORF">GSLYS_00016071001</name>
</gene>
<accession>A0AAV2ICF3</accession>
<feature type="chain" id="PRO_5043830752" description="Secreted protein" evidence="2">
    <location>
        <begin position="22"/>
        <end position="292"/>
    </location>
</feature>
<name>A0AAV2ICF3_LYMST</name>
<dbReference type="Proteomes" id="UP001497497">
    <property type="component" value="Unassembled WGS sequence"/>
</dbReference>
<feature type="transmembrane region" description="Helical" evidence="1">
    <location>
        <begin position="269"/>
        <end position="291"/>
    </location>
</feature>
<comment type="caution">
    <text evidence="3">The sequence shown here is derived from an EMBL/GenBank/DDBJ whole genome shotgun (WGS) entry which is preliminary data.</text>
</comment>
<dbReference type="EMBL" id="CAXITT010000489">
    <property type="protein sequence ID" value="CAL1542506.1"/>
    <property type="molecule type" value="Genomic_DNA"/>
</dbReference>
<organism evidence="3 4">
    <name type="scientific">Lymnaea stagnalis</name>
    <name type="common">Great pond snail</name>
    <name type="synonym">Helix stagnalis</name>
    <dbReference type="NCBI Taxonomy" id="6523"/>
    <lineage>
        <taxon>Eukaryota</taxon>
        <taxon>Metazoa</taxon>
        <taxon>Spiralia</taxon>
        <taxon>Lophotrochozoa</taxon>
        <taxon>Mollusca</taxon>
        <taxon>Gastropoda</taxon>
        <taxon>Heterobranchia</taxon>
        <taxon>Euthyneura</taxon>
        <taxon>Panpulmonata</taxon>
        <taxon>Hygrophila</taxon>
        <taxon>Lymnaeoidea</taxon>
        <taxon>Lymnaeidae</taxon>
        <taxon>Lymnaea</taxon>
    </lineage>
</organism>
<protein>
    <recommendedName>
        <fullName evidence="5">Secreted protein</fullName>
    </recommendedName>
</protein>
<dbReference type="AlphaFoldDB" id="A0AAV2ICF3"/>
<sequence length="292" mass="32475">MPWKVAMAIALVYILIPSVASEELNRVLMTCSPKCQYTATNCVLQSRTASGDANAGRYCRLFQRSDDVLTAYQCLVRLGLCTDDEYDKLEAAACGGATRKRNGADEARKLFYSAVDSIGEFCQKEFVRCVRASSVATVYKQHGRFCYLMGLSLDNFNFRTCLLRNNQCVHSEYARMNDSACMRSARKAASSEFFDALLLTSPTCRNGLDHCSISSIKALELIQAERYCEALHVEEDGKSAYGCLVESNRCEQKEYDKLKDAVCGGGRPALALGTIISCLLFFLLITSRFSFH</sequence>
<evidence type="ECO:0008006" key="5">
    <source>
        <dbReference type="Google" id="ProtNLM"/>
    </source>
</evidence>